<dbReference type="AlphaFoldDB" id="A0A9Q3HUD8"/>
<dbReference type="InterPro" id="IPR054722">
    <property type="entry name" value="PolX-like_BBD"/>
</dbReference>
<reference evidence="2" key="1">
    <citation type="submission" date="2021-03" db="EMBL/GenBank/DDBJ databases">
        <title>Draft genome sequence of rust myrtle Austropuccinia psidii MF-1, a brazilian biotype.</title>
        <authorList>
            <person name="Quecine M.C."/>
            <person name="Pachon D.M.R."/>
            <person name="Bonatelli M.L."/>
            <person name="Correr F.H."/>
            <person name="Franceschini L.M."/>
            <person name="Leite T.F."/>
            <person name="Margarido G.R.A."/>
            <person name="Almeida C.A."/>
            <person name="Ferrarezi J.A."/>
            <person name="Labate C.A."/>
        </authorList>
    </citation>
    <scope>NUCLEOTIDE SEQUENCE</scope>
    <source>
        <strain evidence="2">MF-1</strain>
    </source>
</reference>
<sequence>MNDKILDIKDISTIPILDGTNYGHWQMRMKIHLRSRDLLDVCKNSRSNNTSTSSINKWKKASFEAINLITTRITKRVFREVVNSETIENSHLIWAKLSEQYASKRAVNRGRVWMDWQRCFYDGNLQNYIDNCRKLMMELDAVSIVVPNELLSYSLLGKLGGNPQLSQFVETLTFNEDIIEKPMIILSRLQDFASHINHSNSSNIRKEQDSSALITSFEEPHKIIFYCNHGKHNKRCTTHKKEDCWAENPHLRPSRLEKKRKNNPAAHLSISQALTTIGGSSAPTHDQVVVDCGATHHMFNSPKFFFEQFKKINSEVSTGDSNSKLWAQGIGTVQLECEGQILNLRNCLYVPKLKCNLISLLELFKDDLTIQRTNNTFRLISSNKTLLKGEINNRLMYIPYNLPALLLTTLDRNIWHHQLGHPGRAVLKYLGLPDVETSCLTCSINKSH</sequence>
<proteinExistence type="predicted"/>
<protein>
    <recommendedName>
        <fullName evidence="1">Retrovirus-related Pol polyprotein from transposon TNT 1-94-like beta-barrel domain-containing protein</fullName>
    </recommendedName>
</protein>
<dbReference type="OrthoDB" id="3251181at2759"/>
<dbReference type="Pfam" id="PF22936">
    <property type="entry name" value="Pol_BBD"/>
    <property type="match status" value="1"/>
</dbReference>
<feature type="domain" description="Retrovirus-related Pol polyprotein from transposon TNT 1-94-like beta-barrel" evidence="1">
    <location>
        <begin position="289"/>
        <end position="364"/>
    </location>
</feature>
<evidence type="ECO:0000313" key="2">
    <source>
        <dbReference type="EMBL" id="MBW0517613.1"/>
    </source>
</evidence>
<evidence type="ECO:0000259" key="1">
    <source>
        <dbReference type="Pfam" id="PF22936"/>
    </source>
</evidence>
<dbReference type="EMBL" id="AVOT02026052">
    <property type="protein sequence ID" value="MBW0517613.1"/>
    <property type="molecule type" value="Genomic_DNA"/>
</dbReference>
<organism evidence="2 3">
    <name type="scientific">Austropuccinia psidii MF-1</name>
    <dbReference type="NCBI Taxonomy" id="1389203"/>
    <lineage>
        <taxon>Eukaryota</taxon>
        <taxon>Fungi</taxon>
        <taxon>Dikarya</taxon>
        <taxon>Basidiomycota</taxon>
        <taxon>Pucciniomycotina</taxon>
        <taxon>Pucciniomycetes</taxon>
        <taxon>Pucciniales</taxon>
        <taxon>Sphaerophragmiaceae</taxon>
        <taxon>Austropuccinia</taxon>
    </lineage>
</organism>
<evidence type="ECO:0000313" key="3">
    <source>
        <dbReference type="Proteomes" id="UP000765509"/>
    </source>
</evidence>
<accession>A0A9Q3HUD8</accession>
<comment type="caution">
    <text evidence="2">The sequence shown here is derived from an EMBL/GenBank/DDBJ whole genome shotgun (WGS) entry which is preliminary data.</text>
</comment>
<name>A0A9Q3HUD8_9BASI</name>
<keyword evidence="3" id="KW-1185">Reference proteome</keyword>
<gene>
    <name evidence="2" type="ORF">O181_057328</name>
</gene>
<dbReference type="Proteomes" id="UP000765509">
    <property type="component" value="Unassembled WGS sequence"/>
</dbReference>
<dbReference type="Pfam" id="PF14223">
    <property type="entry name" value="Retrotran_gag_2"/>
    <property type="match status" value="1"/>
</dbReference>